<gene>
    <name evidence="2" type="ORF">LNINA_LOCUS12942</name>
</gene>
<keyword evidence="3" id="KW-1185">Reference proteome</keyword>
<evidence type="ECO:0000313" key="2">
    <source>
        <dbReference type="EMBL" id="CAK1553985.1"/>
    </source>
</evidence>
<dbReference type="AlphaFoldDB" id="A0AAV1JXE4"/>
<feature type="region of interest" description="Disordered" evidence="1">
    <location>
        <begin position="89"/>
        <end position="124"/>
    </location>
</feature>
<reference evidence="2 3" key="1">
    <citation type="submission" date="2023-11" db="EMBL/GenBank/DDBJ databases">
        <authorList>
            <person name="Okamura Y."/>
        </authorList>
    </citation>
    <scope>NUCLEOTIDE SEQUENCE [LARGE SCALE GENOMIC DNA]</scope>
</reference>
<feature type="compositionally biased region" description="Basic residues" evidence="1">
    <location>
        <begin position="93"/>
        <end position="112"/>
    </location>
</feature>
<comment type="caution">
    <text evidence="2">The sequence shown here is derived from an EMBL/GenBank/DDBJ whole genome shotgun (WGS) entry which is preliminary data.</text>
</comment>
<sequence length="185" mass="19746">MLMSCLAFVVSEDAVASKDLEDDYDDIGRKHRKKKKHQGNPCYGRTFGEKFGPQDNTYISAPVTNYFFGCGGLPAPVAPVYPQYGYGDQGHGGHGHGGHGHGGHGHGGHGHGSHGGNIQGAYPGGYPQNGYNGFQQFNPGFGGVNRPLQNVVSSAAAGFGNAVASAFSRPRKTYRQINRFFNNLF</sequence>
<name>A0AAV1JXE4_9NEOP</name>
<dbReference type="Proteomes" id="UP001497472">
    <property type="component" value="Unassembled WGS sequence"/>
</dbReference>
<evidence type="ECO:0000313" key="3">
    <source>
        <dbReference type="Proteomes" id="UP001497472"/>
    </source>
</evidence>
<organism evidence="2 3">
    <name type="scientific">Leptosia nina</name>
    <dbReference type="NCBI Taxonomy" id="320188"/>
    <lineage>
        <taxon>Eukaryota</taxon>
        <taxon>Metazoa</taxon>
        <taxon>Ecdysozoa</taxon>
        <taxon>Arthropoda</taxon>
        <taxon>Hexapoda</taxon>
        <taxon>Insecta</taxon>
        <taxon>Pterygota</taxon>
        <taxon>Neoptera</taxon>
        <taxon>Endopterygota</taxon>
        <taxon>Lepidoptera</taxon>
        <taxon>Glossata</taxon>
        <taxon>Ditrysia</taxon>
        <taxon>Papilionoidea</taxon>
        <taxon>Pieridae</taxon>
        <taxon>Pierinae</taxon>
        <taxon>Leptosia</taxon>
    </lineage>
</organism>
<evidence type="ECO:0000256" key="1">
    <source>
        <dbReference type="SAM" id="MobiDB-lite"/>
    </source>
</evidence>
<dbReference type="EMBL" id="CAVLEF010000265">
    <property type="protein sequence ID" value="CAK1553985.1"/>
    <property type="molecule type" value="Genomic_DNA"/>
</dbReference>
<proteinExistence type="predicted"/>
<protein>
    <submittedName>
        <fullName evidence="2">Uncharacterized protein</fullName>
    </submittedName>
</protein>
<accession>A0AAV1JXE4</accession>